<evidence type="ECO:0000256" key="3">
    <source>
        <dbReference type="ARBA" id="ARBA00022989"/>
    </source>
</evidence>
<dbReference type="GO" id="GO:0140359">
    <property type="term" value="F:ABC-type transporter activity"/>
    <property type="evidence" value="ECO:0007669"/>
    <property type="project" value="InterPro"/>
</dbReference>
<sequence length="176" mass="19986">MPTVLSKLADYFTSPYASSKVNVAQIRKLIEHVLKVYKNNRTLLGRTIWFVSIYLLYLRKIGSSKKRPAGIPTTEETARKKKRVEVDTIFFERLKKILKIVIPGLRSKELWLLIVHSGFLVFRTILSVYVAALDGRIVSALVRGNAKDFLTGIVWWMIVAIPATYTNSMVINGSSK</sequence>
<feature type="transmembrane region" description="Helical" evidence="5">
    <location>
        <begin position="153"/>
        <end position="171"/>
    </location>
</feature>
<protein>
    <submittedName>
        <fullName evidence="7">10721_t:CDS:1</fullName>
    </submittedName>
</protein>
<dbReference type="InterPro" id="IPR011527">
    <property type="entry name" value="ABC1_TM_dom"/>
</dbReference>
<dbReference type="Proteomes" id="UP000789375">
    <property type="component" value="Unassembled WGS sequence"/>
</dbReference>
<dbReference type="GO" id="GO:0005524">
    <property type="term" value="F:ATP binding"/>
    <property type="evidence" value="ECO:0007669"/>
    <property type="project" value="InterPro"/>
</dbReference>
<feature type="domain" description="ABC transmembrane type-1" evidence="6">
    <location>
        <begin position="97"/>
        <end position="170"/>
    </location>
</feature>
<keyword evidence="8" id="KW-1185">Reference proteome</keyword>
<evidence type="ECO:0000256" key="5">
    <source>
        <dbReference type="SAM" id="Phobius"/>
    </source>
</evidence>
<evidence type="ECO:0000313" key="7">
    <source>
        <dbReference type="EMBL" id="CAG8682956.1"/>
    </source>
</evidence>
<dbReference type="AlphaFoldDB" id="A0A9N9EKQ4"/>
<evidence type="ECO:0000313" key="8">
    <source>
        <dbReference type="Proteomes" id="UP000789375"/>
    </source>
</evidence>
<name>A0A9N9EKQ4_FUNMO</name>
<evidence type="ECO:0000256" key="2">
    <source>
        <dbReference type="ARBA" id="ARBA00022692"/>
    </source>
</evidence>
<proteinExistence type="predicted"/>
<dbReference type="Pfam" id="PF06472">
    <property type="entry name" value="ABC_membrane_2"/>
    <property type="match status" value="1"/>
</dbReference>
<keyword evidence="2 5" id="KW-0812">Transmembrane</keyword>
<dbReference type="InterPro" id="IPR050835">
    <property type="entry name" value="ABC_transporter_sub-D"/>
</dbReference>
<evidence type="ECO:0000259" key="6">
    <source>
        <dbReference type="Pfam" id="PF06472"/>
    </source>
</evidence>
<dbReference type="GO" id="GO:0042760">
    <property type="term" value="P:very long-chain fatty acid catabolic process"/>
    <property type="evidence" value="ECO:0007669"/>
    <property type="project" value="TreeGrafter"/>
</dbReference>
<keyword evidence="3 5" id="KW-1133">Transmembrane helix</keyword>
<organism evidence="7 8">
    <name type="scientific">Funneliformis mosseae</name>
    <name type="common">Endomycorrhizal fungus</name>
    <name type="synonym">Glomus mosseae</name>
    <dbReference type="NCBI Taxonomy" id="27381"/>
    <lineage>
        <taxon>Eukaryota</taxon>
        <taxon>Fungi</taxon>
        <taxon>Fungi incertae sedis</taxon>
        <taxon>Mucoromycota</taxon>
        <taxon>Glomeromycotina</taxon>
        <taxon>Glomeromycetes</taxon>
        <taxon>Glomerales</taxon>
        <taxon>Glomeraceae</taxon>
        <taxon>Funneliformis</taxon>
    </lineage>
</organism>
<accession>A0A9N9EKQ4</accession>
<dbReference type="PANTHER" id="PTHR11384">
    <property type="entry name" value="ATP-BINDING CASSETTE, SUB-FAMILY D MEMBER"/>
    <property type="match status" value="1"/>
</dbReference>
<feature type="transmembrane region" description="Helical" evidence="5">
    <location>
        <begin position="43"/>
        <end position="58"/>
    </location>
</feature>
<dbReference type="GO" id="GO:0007031">
    <property type="term" value="P:peroxisome organization"/>
    <property type="evidence" value="ECO:0007669"/>
    <property type="project" value="TreeGrafter"/>
</dbReference>
<dbReference type="GO" id="GO:0005324">
    <property type="term" value="F:long-chain fatty acid transmembrane transporter activity"/>
    <property type="evidence" value="ECO:0007669"/>
    <property type="project" value="TreeGrafter"/>
</dbReference>
<feature type="transmembrane region" description="Helical" evidence="5">
    <location>
        <begin position="110"/>
        <end position="133"/>
    </location>
</feature>
<dbReference type="EMBL" id="CAJVPP010006931">
    <property type="protein sequence ID" value="CAG8682956.1"/>
    <property type="molecule type" value="Genomic_DNA"/>
</dbReference>
<dbReference type="PANTHER" id="PTHR11384:SF69">
    <property type="entry name" value="PEROXISOMAL LONG-CHAIN FATTY ACID IMPORT PROTEIN 1"/>
    <property type="match status" value="1"/>
</dbReference>
<gene>
    <name evidence="7" type="ORF">FMOSSE_LOCUS12985</name>
</gene>
<evidence type="ECO:0000256" key="1">
    <source>
        <dbReference type="ARBA" id="ARBA00022448"/>
    </source>
</evidence>
<dbReference type="GO" id="GO:0015910">
    <property type="term" value="P:long-chain fatty acid import into peroxisome"/>
    <property type="evidence" value="ECO:0007669"/>
    <property type="project" value="TreeGrafter"/>
</dbReference>
<comment type="caution">
    <text evidence="7">The sequence shown here is derived from an EMBL/GenBank/DDBJ whole genome shotgun (WGS) entry which is preliminary data.</text>
</comment>
<keyword evidence="1" id="KW-0813">Transport</keyword>
<keyword evidence="4 5" id="KW-0472">Membrane</keyword>
<reference evidence="7" key="1">
    <citation type="submission" date="2021-06" db="EMBL/GenBank/DDBJ databases">
        <authorList>
            <person name="Kallberg Y."/>
            <person name="Tangrot J."/>
            <person name="Rosling A."/>
        </authorList>
    </citation>
    <scope>NUCLEOTIDE SEQUENCE</scope>
    <source>
        <strain evidence="7">87-6 pot B 2015</strain>
    </source>
</reference>
<dbReference type="GO" id="GO:0005778">
    <property type="term" value="C:peroxisomal membrane"/>
    <property type="evidence" value="ECO:0007669"/>
    <property type="project" value="TreeGrafter"/>
</dbReference>
<dbReference type="GO" id="GO:0006635">
    <property type="term" value="P:fatty acid beta-oxidation"/>
    <property type="evidence" value="ECO:0007669"/>
    <property type="project" value="TreeGrafter"/>
</dbReference>
<evidence type="ECO:0000256" key="4">
    <source>
        <dbReference type="ARBA" id="ARBA00023136"/>
    </source>
</evidence>